<keyword evidence="3" id="KW-1185">Reference proteome</keyword>
<dbReference type="Gene3D" id="1.20.5.190">
    <property type="match status" value="2"/>
</dbReference>
<dbReference type="InterPro" id="IPR000048">
    <property type="entry name" value="IQ_motif_EF-hand-BS"/>
</dbReference>
<dbReference type="SMART" id="SM00015">
    <property type="entry name" value="IQ"/>
    <property type="match status" value="4"/>
</dbReference>
<evidence type="ECO:0000313" key="2">
    <source>
        <dbReference type="EMBL" id="KAL2088191.1"/>
    </source>
</evidence>
<feature type="region of interest" description="Disordered" evidence="1">
    <location>
        <begin position="715"/>
        <end position="740"/>
    </location>
</feature>
<sequence length="822" mass="93000">MAKYMDPDIQDLVAATKRKPADGLEDVLTRLTGQKALQEEEDLEKFKQDLFKHGILNYCATALRLNFTKVNGGYNTAVQTADILSACCVGIGYVNNSEAFRNQFLLLVADNLLSLADSLMKKALRVKGEAETTRLFRRVMDSISWLLRAHHHLIAHVIDSKHYDNIQLCEDEDVAGVLLSVWLDLLGTKSSRIVEDIGDRALNVIMDDTVYKMSSFQNPVIGRSGVKILMHIVSHDNTMVQVIARRYKGLAELVVKDWRGKGFDAVLDRLVGLLKSPPPRYTDIKGVQAERVRAACVIQAAWRAHQTRRRLKKLPRAITCLQRSFRERKRREEERVERRRAEEDLRLQLQLRRQTANRLFRQKQLQLIELLPADQVKRYLGEVERQAALVIQRVWRGHRDRRSLQQRKYHLQRHRAAITIQRAVLRFLECRRAQRASAAPWRGFRKITPERKAELQKEVDEYLFLHSRGGVSEQRCRELHSSTQQQLREWLSSRQEAERQQQHTQALLAQINTDMELLLNAPSLKESTPEHCDVFRSRSGPVGARARQCHGAMMRAAALPWWQRLTWDALNADLFHAHSQEHALAQEGWELPTLYLGGVRHDTTDTPEDGTTGTAERGGAGGGVRHDRYGRVRGHGWRGTARQVRQSEGARVEGYGTTGTAERGGTGGGVRHDRYGRVRGYRWRGTARQCVTALPPPKGEYTEQFNCGRGGAVASSVGKQCHPGEKVAGSSPGRGEEDGRQDLMESRTQMLANGGRETKGGLLGPPKLEGLPIRPLHLCQGLNLRPSPVSHRLPTDDAIEPPLTQLNSSVFTTFEPFAERIL</sequence>
<dbReference type="Pfam" id="PF00612">
    <property type="entry name" value="IQ"/>
    <property type="match status" value="2"/>
</dbReference>
<gene>
    <name evidence="2" type="ORF">ACEWY4_017019</name>
</gene>
<dbReference type="InterPro" id="IPR028765">
    <property type="entry name" value="IQCB1"/>
</dbReference>
<dbReference type="PANTHER" id="PTHR15673:SF2">
    <property type="entry name" value="IQ CALMODULIN-BINDING MOTIF-CONTAINING PROTEIN 1"/>
    <property type="match status" value="1"/>
</dbReference>
<name>A0ABD1JPH2_9TELE</name>
<proteinExistence type="predicted"/>
<dbReference type="CDD" id="cd23767">
    <property type="entry name" value="IQCD"/>
    <property type="match status" value="2"/>
</dbReference>
<dbReference type="EMBL" id="JBHFQA010000014">
    <property type="protein sequence ID" value="KAL2088191.1"/>
    <property type="molecule type" value="Genomic_DNA"/>
</dbReference>
<feature type="region of interest" description="Disordered" evidence="1">
    <location>
        <begin position="602"/>
        <end position="673"/>
    </location>
</feature>
<dbReference type="Proteomes" id="UP001591681">
    <property type="component" value="Unassembled WGS sequence"/>
</dbReference>
<evidence type="ECO:0008006" key="4">
    <source>
        <dbReference type="Google" id="ProtNLM"/>
    </source>
</evidence>
<accession>A0ABD1JPH2</accession>
<dbReference type="PROSITE" id="PS50096">
    <property type="entry name" value="IQ"/>
    <property type="match status" value="2"/>
</dbReference>
<evidence type="ECO:0000313" key="3">
    <source>
        <dbReference type="Proteomes" id="UP001591681"/>
    </source>
</evidence>
<evidence type="ECO:0000256" key="1">
    <source>
        <dbReference type="SAM" id="MobiDB-lite"/>
    </source>
</evidence>
<protein>
    <recommendedName>
        <fullName evidence="4">IQ calmodulin-binding motif-containing protein 1</fullName>
    </recommendedName>
</protein>
<comment type="caution">
    <text evidence="2">The sequence shown here is derived from an EMBL/GenBank/DDBJ whole genome shotgun (WGS) entry which is preliminary data.</text>
</comment>
<organism evidence="2 3">
    <name type="scientific">Coilia grayii</name>
    <name type="common">Gray's grenadier anchovy</name>
    <dbReference type="NCBI Taxonomy" id="363190"/>
    <lineage>
        <taxon>Eukaryota</taxon>
        <taxon>Metazoa</taxon>
        <taxon>Chordata</taxon>
        <taxon>Craniata</taxon>
        <taxon>Vertebrata</taxon>
        <taxon>Euteleostomi</taxon>
        <taxon>Actinopterygii</taxon>
        <taxon>Neopterygii</taxon>
        <taxon>Teleostei</taxon>
        <taxon>Clupei</taxon>
        <taxon>Clupeiformes</taxon>
        <taxon>Clupeoidei</taxon>
        <taxon>Engraulidae</taxon>
        <taxon>Coilinae</taxon>
        <taxon>Coilia</taxon>
    </lineage>
</organism>
<dbReference type="AlphaFoldDB" id="A0ABD1JPH2"/>
<dbReference type="PANTHER" id="PTHR15673">
    <property type="entry name" value="IQ CALMODULIN-BINDING MOTIF CONTAINING PROTEIN 1"/>
    <property type="match status" value="1"/>
</dbReference>
<reference evidence="2 3" key="1">
    <citation type="submission" date="2024-09" db="EMBL/GenBank/DDBJ databases">
        <title>A chromosome-level genome assembly of Gray's grenadier anchovy, Coilia grayii.</title>
        <authorList>
            <person name="Fu Z."/>
        </authorList>
    </citation>
    <scope>NUCLEOTIDE SEQUENCE [LARGE SCALE GENOMIC DNA]</scope>
    <source>
        <strain evidence="2">G4</strain>
        <tissue evidence="2">Muscle</tissue>
    </source>
</reference>